<dbReference type="AlphaFoldDB" id="A0A3G8LVV0"/>
<proteinExistence type="predicted"/>
<dbReference type="RefSeq" id="WP_124730832.1">
    <property type="nucleotide sequence ID" value="NZ_CBCSKC010000062.1"/>
</dbReference>
<protein>
    <submittedName>
        <fullName evidence="1">Uncharacterized protein</fullName>
    </submittedName>
</protein>
<accession>A0A3G8LVV0</accession>
<evidence type="ECO:0000313" key="1">
    <source>
        <dbReference type="EMBL" id="AZG73275.1"/>
    </source>
</evidence>
<dbReference type="Proteomes" id="UP000278035">
    <property type="component" value="Chromosome"/>
</dbReference>
<evidence type="ECO:0000313" key="2">
    <source>
        <dbReference type="Proteomes" id="UP000278035"/>
    </source>
</evidence>
<dbReference type="OrthoDB" id="7067485at2"/>
<dbReference type="KEGG" id="slj:EGC82_11170"/>
<name>A0A3G8LVV0_9GAMM</name>
<dbReference type="EMBL" id="CP034015">
    <property type="protein sequence ID" value="AZG73275.1"/>
    <property type="molecule type" value="Genomic_DNA"/>
</dbReference>
<organism evidence="1 2">
    <name type="scientific">Shewanella livingstonensis</name>
    <dbReference type="NCBI Taxonomy" id="150120"/>
    <lineage>
        <taxon>Bacteria</taxon>
        <taxon>Pseudomonadati</taxon>
        <taxon>Pseudomonadota</taxon>
        <taxon>Gammaproteobacteria</taxon>
        <taxon>Alteromonadales</taxon>
        <taxon>Shewanellaceae</taxon>
        <taxon>Shewanella</taxon>
    </lineage>
</organism>
<gene>
    <name evidence="1" type="ORF">EGC82_11170</name>
</gene>
<reference evidence="2" key="1">
    <citation type="submission" date="2018-11" db="EMBL/GenBank/DDBJ databases">
        <title>Shewanella sp. M2.</title>
        <authorList>
            <person name="Hwang Y.J."/>
            <person name="Hwang C.Y."/>
        </authorList>
    </citation>
    <scope>NUCLEOTIDE SEQUENCE [LARGE SCALE GENOMIC DNA]</scope>
    <source>
        <strain evidence="2">LMG 19866</strain>
    </source>
</reference>
<keyword evidence="2" id="KW-1185">Reference proteome</keyword>
<sequence>MERQYIGHLQYFATGEGRAEILASGSIEEIANFAGSFYARGLTFFSFEEIRLAIQQLEKDEYLVDDSDRQDHPALLAAYHINCHVPLIAKTLKEGLGYLSFSYKFYVNHS</sequence>